<feature type="transmembrane region" description="Helical" evidence="7">
    <location>
        <begin position="691"/>
        <end position="711"/>
    </location>
</feature>
<dbReference type="InterPro" id="IPR019545">
    <property type="entry name" value="DM13_domain"/>
</dbReference>
<dbReference type="InterPro" id="IPR045879">
    <property type="entry name" value="B561A"/>
</dbReference>
<keyword evidence="13" id="KW-1185">Reference proteome</keyword>
<dbReference type="Pfam" id="PF03351">
    <property type="entry name" value="DOMON"/>
    <property type="match status" value="2"/>
</dbReference>
<keyword evidence="3 7" id="KW-0812">Transmembrane</keyword>
<dbReference type="Pfam" id="PF25489">
    <property type="entry name" value="At5g54830"/>
    <property type="match status" value="1"/>
</dbReference>
<dbReference type="PROSITE" id="PS51549">
    <property type="entry name" value="DM13"/>
    <property type="match status" value="1"/>
</dbReference>
<keyword evidence="2" id="KW-0813">Transport</keyword>
<dbReference type="InterPro" id="IPR045266">
    <property type="entry name" value="DOH_DOMON"/>
</dbReference>
<protein>
    <recommendedName>
        <fullName evidence="14">Cytochrome b561 domain-containing protein</fullName>
    </recommendedName>
</protein>
<dbReference type="AlphaFoldDB" id="D8S506"/>
<reference evidence="12 13" key="1">
    <citation type="journal article" date="2011" name="Science">
        <title>The Selaginella genome identifies genetic changes associated with the evolution of vascular plants.</title>
        <authorList>
            <person name="Banks J.A."/>
            <person name="Nishiyama T."/>
            <person name="Hasebe M."/>
            <person name="Bowman J.L."/>
            <person name="Gribskov M."/>
            <person name="dePamphilis C."/>
            <person name="Albert V.A."/>
            <person name="Aono N."/>
            <person name="Aoyama T."/>
            <person name="Ambrose B.A."/>
            <person name="Ashton N.W."/>
            <person name="Axtell M.J."/>
            <person name="Barker E."/>
            <person name="Barker M.S."/>
            <person name="Bennetzen J.L."/>
            <person name="Bonawitz N.D."/>
            <person name="Chapple C."/>
            <person name="Cheng C."/>
            <person name="Correa L.G."/>
            <person name="Dacre M."/>
            <person name="DeBarry J."/>
            <person name="Dreyer I."/>
            <person name="Elias M."/>
            <person name="Engstrom E.M."/>
            <person name="Estelle M."/>
            <person name="Feng L."/>
            <person name="Finet C."/>
            <person name="Floyd S.K."/>
            <person name="Frommer W.B."/>
            <person name="Fujita T."/>
            <person name="Gramzow L."/>
            <person name="Gutensohn M."/>
            <person name="Harholt J."/>
            <person name="Hattori M."/>
            <person name="Heyl A."/>
            <person name="Hirai T."/>
            <person name="Hiwatashi Y."/>
            <person name="Ishikawa M."/>
            <person name="Iwata M."/>
            <person name="Karol K.G."/>
            <person name="Koehler B."/>
            <person name="Kolukisaoglu U."/>
            <person name="Kubo M."/>
            <person name="Kurata T."/>
            <person name="Lalonde S."/>
            <person name="Li K."/>
            <person name="Li Y."/>
            <person name="Litt A."/>
            <person name="Lyons E."/>
            <person name="Manning G."/>
            <person name="Maruyama T."/>
            <person name="Michael T.P."/>
            <person name="Mikami K."/>
            <person name="Miyazaki S."/>
            <person name="Morinaga S."/>
            <person name="Murata T."/>
            <person name="Mueller-Roeber B."/>
            <person name="Nelson D.R."/>
            <person name="Obara M."/>
            <person name="Oguri Y."/>
            <person name="Olmstead R.G."/>
            <person name="Onodera N."/>
            <person name="Petersen B.L."/>
            <person name="Pils B."/>
            <person name="Prigge M."/>
            <person name="Rensing S.A."/>
            <person name="Riano-Pachon D.M."/>
            <person name="Roberts A.W."/>
            <person name="Sato Y."/>
            <person name="Scheller H.V."/>
            <person name="Schulz B."/>
            <person name="Schulz C."/>
            <person name="Shakirov E.V."/>
            <person name="Shibagaki N."/>
            <person name="Shinohara N."/>
            <person name="Shippen D.E."/>
            <person name="Soerensen I."/>
            <person name="Sotooka R."/>
            <person name="Sugimoto N."/>
            <person name="Sugita M."/>
            <person name="Sumikawa N."/>
            <person name="Tanurdzic M."/>
            <person name="Theissen G."/>
            <person name="Ulvskov P."/>
            <person name="Wakazuki S."/>
            <person name="Weng J.K."/>
            <person name="Willats W.W."/>
            <person name="Wipf D."/>
            <person name="Wolf P.G."/>
            <person name="Yang L."/>
            <person name="Zimmer A.D."/>
            <person name="Zhu Q."/>
            <person name="Mitros T."/>
            <person name="Hellsten U."/>
            <person name="Loque D."/>
            <person name="Otillar R."/>
            <person name="Salamov A."/>
            <person name="Schmutz J."/>
            <person name="Shapiro H."/>
            <person name="Lindquist E."/>
            <person name="Lucas S."/>
            <person name="Rokhsar D."/>
            <person name="Grigoriev I.V."/>
        </authorList>
    </citation>
    <scope>NUCLEOTIDE SEQUENCE [LARGE SCALE GENOMIC DNA]</scope>
</reference>
<dbReference type="EMBL" id="GL377602">
    <property type="protein sequence ID" value="EFJ20367.1"/>
    <property type="molecule type" value="Genomic_DNA"/>
</dbReference>
<feature type="domain" description="DM13" evidence="11">
    <location>
        <begin position="47"/>
        <end position="152"/>
    </location>
</feature>
<dbReference type="InterPro" id="IPR006593">
    <property type="entry name" value="Cyt_b561/ferric_Rdtase_TM"/>
</dbReference>
<dbReference type="OMA" id="LTYVRCR"/>
<dbReference type="SMART" id="SM00664">
    <property type="entry name" value="DoH"/>
    <property type="match status" value="2"/>
</dbReference>
<evidence type="ECO:0000256" key="1">
    <source>
        <dbReference type="ARBA" id="ARBA00004370"/>
    </source>
</evidence>
<dbReference type="KEGG" id="smo:SELMODRAFT_108910"/>
<sequence>MKSSSDRPTGTAILLAPIPLLLLLLLLLCSSIGRGSSQGCSKDSPLVGFSADLGMIQHQLRGRVTILDDCSFRVTGFDMIQGSPHVCWWGSLGEDFRNLTQGFPVSAAPLNHTLLSDDMEFQLLENVTWEKIQVLAVWDEITASDFGHVVLDSSWKNSSSSSSSQRKVPATVLENCVELSPLYRLRWSLLPGNSSSLPGNGSSVDIALEAVVPETKYMAFGWAMPGKENYLMMNADVVVAGFKNRDTPFAEDYYISKYSECNWDFQNPSGVCPDVVYDSSSDNSTTVLVHGQHVDGVAFVRYNRPLYSSDTKLDVSIDPSANMTVIWALGPLKPPDSLQPFYWPQNHGGPGRVSFGHVNLVLSDAVNQCSGPLVATEAEPTIDVIVADRGSPLVVTSEEAAHYPNPPSPTKVLHINKKEAPIVQVERGVPVIFSIQAGHDVAFYITSDPVGGATNPNETIFAGGPDAHGVLSHPLALSWLPNRTTPDEVYYQAFFEKKMGWKIQVVDGGLSDMYNSSVVLAEQQVTVFWTTSGTNISFAVRGERKSGYLAISFGRGMVNSFAYVGWVGADGTGYVKSYWIDGRDASNIHQTSEELWDRRCSSEKGAVTFEFTRSLQPRCSSDNDKACKKNVVDPSVPLRIVWAMGSKWDANFPSDRNMHDRTSRKATVIYLEKGAAEADEEVKPVLVVHGFMMFLAWAVLFPGGVVAARYLKHLENNVWFQAHTYLQYSGVTVMLLAFLFAAAELRGLHTETVHVKLGLFSILLACFQPVNAFFRPAKSPPGQQQHKLRMIWEYLHVYSGRGVLVFGLVTLASGMSLLADIYGSEHVRGFEWALLGWVFMVSGIIGYLELRQFWNKGKAREAPPAWDADGRSVHVLDDSDEEREDDSAGLLVNGNSRHEFPAASRGMEVQLEAFH</sequence>
<dbReference type="Gramene" id="EFJ20367">
    <property type="protein sequence ID" value="EFJ20367"/>
    <property type="gene ID" value="SELMODRAFT_108910"/>
</dbReference>
<feature type="transmembrane region" description="Helical" evidence="7">
    <location>
        <begin position="795"/>
        <end position="818"/>
    </location>
</feature>
<dbReference type="Proteomes" id="UP000001514">
    <property type="component" value="Unassembled WGS sequence"/>
</dbReference>
<gene>
    <name evidence="12" type="ORF">SELMODRAFT_108910</name>
</gene>
<dbReference type="InterPro" id="IPR005018">
    <property type="entry name" value="DOMON_domain"/>
</dbReference>
<evidence type="ECO:0000259" key="9">
    <source>
        <dbReference type="PROSITE" id="PS50836"/>
    </source>
</evidence>
<keyword evidence="6 7" id="KW-0472">Membrane</keyword>
<evidence type="ECO:0000256" key="7">
    <source>
        <dbReference type="SAM" id="Phobius"/>
    </source>
</evidence>
<keyword evidence="8" id="KW-0732">Signal</keyword>
<accession>D8S506</accession>
<evidence type="ECO:0000256" key="6">
    <source>
        <dbReference type="ARBA" id="ARBA00023136"/>
    </source>
</evidence>
<evidence type="ECO:0000256" key="3">
    <source>
        <dbReference type="ARBA" id="ARBA00022692"/>
    </source>
</evidence>
<dbReference type="OrthoDB" id="2448405at2759"/>
<feature type="chain" id="PRO_5003122412" description="Cytochrome b561 domain-containing protein" evidence="8">
    <location>
        <begin position="38"/>
        <end position="915"/>
    </location>
</feature>
<dbReference type="PROSITE" id="PS50836">
    <property type="entry name" value="DOMON"/>
    <property type="match status" value="2"/>
</dbReference>
<dbReference type="Gene3D" id="1.20.120.1770">
    <property type="match status" value="1"/>
</dbReference>
<dbReference type="STRING" id="88036.D8S506"/>
<feature type="transmembrane region" description="Helical" evidence="7">
    <location>
        <begin position="723"/>
        <end position="743"/>
    </location>
</feature>
<feature type="domain" description="DOMON" evidence="9">
    <location>
        <begin position="523"/>
        <end position="645"/>
    </location>
</feature>
<dbReference type="CDD" id="cd08760">
    <property type="entry name" value="Cyt_b561_FRRS1_like"/>
    <property type="match status" value="1"/>
</dbReference>
<evidence type="ECO:0000256" key="2">
    <source>
        <dbReference type="ARBA" id="ARBA00022448"/>
    </source>
</evidence>
<dbReference type="eggNOG" id="KOG4731">
    <property type="taxonomic scope" value="Eukaryota"/>
</dbReference>
<evidence type="ECO:0008006" key="14">
    <source>
        <dbReference type="Google" id="ProtNLM"/>
    </source>
</evidence>
<dbReference type="InParanoid" id="D8S506"/>
<feature type="domain" description="Cytochrome b561" evidence="10">
    <location>
        <begin position="652"/>
        <end position="851"/>
    </location>
</feature>
<keyword evidence="4" id="KW-0249">Electron transport</keyword>
<dbReference type="SMART" id="SM00665">
    <property type="entry name" value="B561"/>
    <property type="match status" value="1"/>
</dbReference>
<feature type="domain" description="DOMON" evidence="9">
    <location>
        <begin position="181"/>
        <end position="330"/>
    </location>
</feature>
<evidence type="ECO:0000313" key="13">
    <source>
        <dbReference type="Proteomes" id="UP000001514"/>
    </source>
</evidence>
<dbReference type="PANTHER" id="PTHR47281:SF1">
    <property type="entry name" value="OS09G0557700 PROTEIN"/>
    <property type="match status" value="1"/>
</dbReference>
<evidence type="ECO:0000313" key="12">
    <source>
        <dbReference type="EMBL" id="EFJ20367.1"/>
    </source>
</evidence>
<evidence type="ECO:0000256" key="8">
    <source>
        <dbReference type="SAM" id="SignalP"/>
    </source>
</evidence>
<dbReference type="FunCoup" id="D8S506">
    <property type="interactions" value="804"/>
</dbReference>
<dbReference type="Pfam" id="PF10517">
    <property type="entry name" value="DM13"/>
    <property type="match status" value="1"/>
</dbReference>
<feature type="signal peptide" evidence="8">
    <location>
        <begin position="1"/>
        <end position="37"/>
    </location>
</feature>
<dbReference type="PANTHER" id="PTHR47281">
    <property type="entry name" value="OS09G0557700 PROTEIN"/>
    <property type="match status" value="1"/>
</dbReference>
<dbReference type="InterPro" id="IPR057443">
    <property type="entry name" value="At5g54830-like"/>
</dbReference>
<proteinExistence type="predicted"/>
<keyword evidence="5 7" id="KW-1133">Transmembrane helix</keyword>
<dbReference type="HOGENOM" id="CLU_340217_0_0_1"/>
<evidence type="ECO:0000256" key="4">
    <source>
        <dbReference type="ARBA" id="ARBA00022982"/>
    </source>
</evidence>
<dbReference type="GO" id="GO:0016020">
    <property type="term" value="C:membrane"/>
    <property type="evidence" value="ECO:0007669"/>
    <property type="project" value="UniProtKB-SubCell"/>
</dbReference>
<dbReference type="eggNOG" id="KOG4293">
    <property type="taxonomic scope" value="Eukaryota"/>
</dbReference>
<dbReference type="SMART" id="SM00686">
    <property type="entry name" value="DM13"/>
    <property type="match status" value="1"/>
</dbReference>
<evidence type="ECO:0000259" key="10">
    <source>
        <dbReference type="PROSITE" id="PS50939"/>
    </source>
</evidence>
<evidence type="ECO:0000259" key="11">
    <source>
        <dbReference type="PROSITE" id="PS51549"/>
    </source>
</evidence>
<organism evidence="13">
    <name type="scientific">Selaginella moellendorffii</name>
    <name type="common">Spikemoss</name>
    <dbReference type="NCBI Taxonomy" id="88036"/>
    <lineage>
        <taxon>Eukaryota</taxon>
        <taxon>Viridiplantae</taxon>
        <taxon>Streptophyta</taxon>
        <taxon>Embryophyta</taxon>
        <taxon>Tracheophyta</taxon>
        <taxon>Lycopodiopsida</taxon>
        <taxon>Selaginellales</taxon>
        <taxon>Selaginellaceae</taxon>
        <taxon>Selaginella</taxon>
    </lineage>
</organism>
<dbReference type="PROSITE" id="PS50939">
    <property type="entry name" value="CYTOCHROME_B561"/>
    <property type="match status" value="1"/>
</dbReference>
<evidence type="ECO:0000256" key="5">
    <source>
        <dbReference type="ARBA" id="ARBA00022989"/>
    </source>
</evidence>
<dbReference type="Pfam" id="PF03188">
    <property type="entry name" value="Cytochrom_B561"/>
    <property type="match status" value="1"/>
</dbReference>
<comment type="subcellular location">
    <subcellularLocation>
        <location evidence="1">Membrane</location>
    </subcellularLocation>
</comment>
<feature type="transmembrane region" description="Helical" evidence="7">
    <location>
        <begin position="755"/>
        <end position="774"/>
    </location>
</feature>
<dbReference type="CDD" id="cd09631">
    <property type="entry name" value="DOMON_DOH"/>
    <property type="match status" value="2"/>
</dbReference>
<feature type="transmembrane region" description="Helical" evidence="7">
    <location>
        <begin position="830"/>
        <end position="850"/>
    </location>
</feature>
<name>D8S506_SELML</name>